<comment type="caution">
    <text evidence="1">The sequence shown here is derived from an EMBL/GenBank/DDBJ whole genome shotgun (WGS) entry which is preliminary data.</text>
</comment>
<gene>
    <name evidence="1" type="ORF">HPB52_019078</name>
</gene>
<protein>
    <submittedName>
        <fullName evidence="1">Uncharacterized protein</fullName>
    </submittedName>
</protein>
<proteinExistence type="predicted"/>
<reference evidence="1" key="2">
    <citation type="submission" date="2021-09" db="EMBL/GenBank/DDBJ databases">
        <authorList>
            <person name="Jia N."/>
            <person name="Wang J."/>
            <person name="Shi W."/>
            <person name="Du L."/>
            <person name="Sun Y."/>
            <person name="Zhan W."/>
            <person name="Jiang J."/>
            <person name="Wang Q."/>
            <person name="Zhang B."/>
            <person name="Ji P."/>
            <person name="Sakyi L.B."/>
            <person name="Cui X."/>
            <person name="Yuan T."/>
            <person name="Jiang B."/>
            <person name="Yang W."/>
            <person name="Lam T.T.-Y."/>
            <person name="Chang Q."/>
            <person name="Ding S."/>
            <person name="Wang X."/>
            <person name="Zhu J."/>
            <person name="Ruan X."/>
            <person name="Zhao L."/>
            <person name="Wei J."/>
            <person name="Que T."/>
            <person name="Du C."/>
            <person name="Cheng J."/>
            <person name="Dai P."/>
            <person name="Han X."/>
            <person name="Huang E."/>
            <person name="Gao Y."/>
            <person name="Liu J."/>
            <person name="Shao H."/>
            <person name="Ye R."/>
            <person name="Li L."/>
            <person name="Wei W."/>
            <person name="Wang X."/>
            <person name="Wang C."/>
            <person name="Huo Q."/>
            <person name="Li W."/>
            <person name="Guo W."/>
            <person name="Chen H."/>
            <person name="Chen S."/>
            <person name="Zhou L."/>
            <person name="Zhou L."/>
            <person name="Ni X."/>
            <person name="Tian J."/>
            <person name="Zhou Y."/>
            <person name="Sheng Y."/>
            <person name="Liu T."/>
            <person name="Pan Y."/>
            <person name="Xia L."/>
            <person name="Li J."/>
            <person name="Zhao F."/>
            <person name="Cao W."/>
        </authorList>
    </citation>
    <scope>NUCLEOTIDE SEQUENCE</scope>
    <source>
        <strain evidence="1">Rsan-2018</strain>
        <tissue evidence="1">Larvae</tissue>
    </source>
</reference>
<dbReference type="EMBL" id="JABSTV010001250">
    <property type="protein sequence ID" value="KAH7957448.1"/>
    <property type="molecule type" value="Genomic_DNA"/>
</dbReference>
<reference evidence="1" key="1">
    <citation type="journal article" date="2020" name="Cell">
        <title>Large-Scale Comparative Analyses of Tick Genomes Elucidate Their Genetic Diversity and Vector Capacities.</title>
        <authorList>
            <consortium name="Tick Genome and Microbiome Consortium (TIGMIC)"/>
            <person name="Jia N."/>
            <person name="Wang J."/>
            <person name="Shi W."/>
            <person name="Du L."/>
            <person name="Sun Y."/>
            <person name="Zhan W."/>
            <person name="Jiang J.F."/>
            <person name="Wang Q."/>
            <person name="Zhang B."/>
            <person name="Ji P."/>
            <person name="Bell-Sakyi L."/>
            <person name="Cui X.M."/>
            <person name="Yuan T.T."/>
            <person name="Jiang B.G."/>
            <person name="Yang W.F."/>
            <person name="Lam T.T."/>
            <person name="Chang Q.C."/>
            <person name="Ding S.J."/>
            <person name="Wang X.J."/>
            <person name="Zhu J.G."/>
            <person name="Ruan X.D."/>
            <person name="Zhao L."/>
            <person name="Wei J.T."/>
            <person name="Ye R.Z."/>
            <person name="Que T.C."/>
            <person name="Du C.H."/>
            <person name="Zhou Y.H."/>
            <person name="Cheng J.X."/>
            <person name="Dai P.F."/>
            <person name="Guo W.B."/>
            <person name="Han X.H."/>
            <person name="Huang E.J."/>
            <person name="Li L.F."/>
            <person name="Wei W."/>
            <person name="Gao Y.C."/>
            <person name="Liu J.Z."/>
            <person name="Shao H.Z."/>
            <person name="Wang X."/>
            <person name="Wang C.C."/>
            <person name="Yang T.C."/>
            <person name="Huo Q.B."/>
            <person name="Li W."/>
            <person name="Chen H.Y."/>
            <person name="Chen S.E."/>
            <person name="Zhou L.G."/>
            <person name="Ni X.B."/>
            <person name="Tian J.H."/>
            <person name="Sheng Y."/>
            <person name="Liu T."/>
            <person name="Pan Y.S."/>
            <person name="Xia L.Y."/>
            <person name="Li J."/>
            <person name="Zhao F."/>
            <person name="Cao W.C."/>
        </authorList>
    </citation>
    <scope>NUCLEOTIDE SEQUENCE</scope>
    <source>
        <strain evidence="1">Rsan-2018</strain>
    </source>
</reference>
<accession>A0A9D4PXH0</accession>
<dbReference type="InterPro" id="IPR005312">
    <property type="entry name" value="DUF1759"/>
</dbReference>
<name>A0A9D4PXH0_RHISA</name>
<evidence type="ECO:0000313" key="2">
    <source>
        <dbReference type="Proteomes" id="UP000821837"/>
    </source>
</evidence>
<dbReference type="Pfam" id="PF03564">
    <property type="entry name" value="DUF1759"/>
    <property type="match status" value="1"/>
</dbReference>
<evidence type="ECO:0000313" key="1">
    <source>
        <dbReference type="EMBL" id="KAH7957448.1"/>
    </source>
</evidence>
<dbReference type="AlphaFoldDB" id="A0A9D4PXH0"/>
<dbReference type="Proteomes" id="UP000821837">
    <property type="component" value="Unassembled WGS sequence"/>
</dbReference>
<organism evidence="1 2">
    <name type="scientific">Rhipicephalus sanguineus</name>
    <name type="common">Brown dog tick</name>
    <name type="synonym">Ixodes sanguineus</name>
    <dbReference type="NCBI Taxonomy" id="34632"/>
    <lineage>
        <taxon>Eukaryota</taxon>
        <taxon>Metazoa</taxon>
        <taxon>Ecdysozoa</taxon>
        <taxon>Arthropoda</taxon>
        <taxon>Chelicerata</taxon>
        <taxon>Arachnida</taxon>
        <taxon>Acari</taxon>
        <taxon>Parasitiformes</taxon>
        <taxon>Ixodida</taxon>
        <taxon>Ixodoidea</taxon>
        <taxon>Ixodidae</taxon>
        <taxon>Rhipicephalinae</taxon>
        <taxon>Rhipicephalus</taxon>
        <taxon>Rhipicephalus</taxon>
    </lineage>
</organism>
<keyword evidence="2" id="KW-1185">Reference proteome</keyword>
<sequence length="84" mass="9490">MEGIRLAEQNYDLAIKILTDRFGRRDLLVNEHVDHLLTLSPVKSPSEVLKLRILHDNVQFHVSALEELGASPDQYTVVLNSALI</sequence>